<keyword evidence="5" id="KW-0408">Iron</keyword>
<keyword evidence="10" id="KW-1185">Reference proteome</keyword>
<evidence type="ECO:0000259" key="7">
    <source>
        <dbReference type="Pfam" id="PF04261"/>
    </source>
</evidence>
<keyword evidence="2 9" id="KW-0575">Peroxidase</keyword>
<dbReference type="PANTHER" id="PTHR30521">
    <property type="entry name" value="DEFERROCHELATASE/PEROXIDASE"/>
    <property type="match status" value="1"/>
</dbReference>
<evidence type="ECO:0000259" key="8">
    <source>
        <dbReference type="Pfam" id="PF20628"/>
    </source>
</evidence>
<dbReference type="RefSeq" id="WP_100294793.1">
    <property type="nucleotide sequence ID" value="NZ_PGGC01000134.1"/>
</dbReference>
<dbReference type="InterPro" id="IPR048327">
    <property type="entry name" value="Dyp_perox_N"/>
</dbReference>
<evidence type="ECO:0000256" key="4">
    <source>
        <dbReference type="ARBA" id="ARBA00023002"/>
    </source>
</evidence>
<sequence length="301" mass="33150">MTAQAGICAEPNLHALYLMFNRSGQAAELTARLTMLPALWQAVAADFPDAHFSGLVAIGADDWDALYPAARPPQLRHFMAQDANGHQAPNTPFDLFIQLRADRVDVLHHAGQRVMALLAGLVALAEEVRGFRHLDCRDLTGFVDGTENPQGPCRAEVALVAAGPFAAGSYLHVQRWRHAMSDWERLAVKEQEDIVGRTKADNIEYESAAKPLTSHIKRVNLKTPQGESMEILRQSMPWGTLTEQGLYFISCCHTPQHFNAMLASMYKGEASHFDHLLRFTQAVTGAAFFAPSETFLQAGGQ</sequence>
<evidence type="ECO:0000256" key="3">
    <source>
        <dbReference type="ARBA" id="ARBA00022723"/>
    </source>
</evidence>
<dbReference type="Proteomes" id="UP000235861">
    <property type="component" value="Unassembled WGS sequence"/>
</dbReference>
<dbReference type="PANTHER" id="PTHR30521:SF0">
    <property type="entry name" value="DYP-TYPE PEROXIDASE FAMILY PROTEIN"/>
    <property type="match status" value="1"/>
</dbReference>
<dbReference type="InterPro" id="IPR006314">
    <property type="entry name" value="Dyp_peroxidase"/>
</dbReference>
<gene>
    <name evidence="9" type="ORF">CUC53_14385</name>
</gene>
<dbReference type="SUPFAM" id="SSF54909">
    <property type="entry name" value="Dimeric alpha+beta barrel"/>
    <property type="match status" value="1"/>
</dbReference>
<organism evidence="9 10">
    <name type="scientific">Aeromonas cavernicola</name>
    <dbReference type="NCBI Taxonomy" id="1006623"/>
    <lineage>
        <taxon>Bacteria</taxon>
        <taxon>Pseudomonadati</taxon>
        <taxon>Pseudomonadota</taxon>
        <taxon>Gammaproteobacteria</taxon>
        <taxon>Aeromonadales</taxon>
        <taxon>Aeromonadaceae</taxon>
        <taxon>Aeromonas</taxon>
    </lineage>
</organism>
<comment type="caution">
    <text evidence="9">The sequence shown here is derived from an EMBL/GenBank/DDBJ whole genome shotgun (WGS) entry which is preliminary data.</text>
</comment>
<evidence type="ECO:0000256" key="5">
    <source>
        <dbReference type="ARBA" id="ARBA00023004"/>
    </source>
</evidence>
<evidence type="ECO:0000256" key="2">
    <source>
        <dbReference type="ARBA" id="ARBA00022559"/>
    </source>
</evidence>
<dbReference type="OrthoDB" id="3251355at2"/>
<dbReference type="AlphaFoldDB" id="A0A2H9U213"/>
<dbReference type="EMBL" id="PGGC01000134">
    <property type="protein sequence ID" value="PJG58092.1"/>
    <property type="molecule type" value="Genomic_DNA"/>
</dbReference>
<dbReference type="Pfam" id="PF04261">
    <property type="entry name" value="Dyp_perox_N"/>
    <property type="match status" value="1"/>
</dbReference>
<feature type="domain" description="Dyp-type peroxidase N-terminal" evidence="7">
    <location>
        <begin position="29"/>
        <end position="132"/>
    </location>
</feature>
<comment type="cofactor">
    <cofactor evidence="1">
        <name>heme b</name>
        <dbReference type="ChEBI" id="CHEBI:60344"/>
    </cofactor>
</comment>
<evidence type="ECO:0000313" key="10">
    <source>
        <dbReference type="Proteomes" id="UP000235861"/>
    </source>
</evidence>
<accession>A0A2H9U213</accession>
<dbReference type="GO" id="GO:0046872">
    <property type="term" value="F:metal ion binding"/>
    <property type="evidence" value="ECO:0007669"/>
    <property type="project" value="UniProtKB-KW"/>
</dbReference>
<feature type="domain" description="Dyp-type peroxidase C-terminal" evidence="8">
    <location>
        <begin position="136"/>
        <end position="293"/>
    </location>
</feature>
<proteinExistence type="inferred from homology"/>
<evidence type="ECO:0000313" key="9">
    <source>
        <dbReference type="EMBL" id="PJG58092.1"/>
    </source>
</evidence>
<dbReference type="InterPro" id="IPR011008">
    <property type="entry name" value="Dimeric_a/b-barrel"/>
</dbReference>
<dbReference type="InterPro" id="IPR048328">
    <property type="entry name" value="Dyp_perox_C"/>
</dbReference>
<dbReference type="GO" id="GO:0020037">
    <property type="term" value="F:heme binding"/>
    <property type="evidence" value="ECO:0007669"/>
    <property type="project" value="InterPro"/>
</dbReference>
<keyword evidence="3" id="KW-0479">Metal-binding</keyword>
<reference evidence="9 10" key="1">
    <citation type="submission" date="2017-11" db="EMBL/GenBank/DDBJ databases">
        <title>Draft genome sequence of environmental isolate Aeromonas cavernicola sp. nov. MDC 2508.</title>
        <authorList>
            <person name="Colston S.M."/>
            <person name="Navarro A."/>
            <person name="Martinez-Murcia A.J."/>
            <person name="Graf J."/>
        </authorList>
    </citation>
    <scope>NUCLEOTIDE SEQUENCE [LARGE SCALE GENOMIC DNA]</scope>
    <source>
        <strain evidence="9 10">MDC 2508</strain>
    </source>
</reference>
<dbReference type="NCBIfam" id="TIGR01413">
    <property type="entry name" value="Dyp_perox_fam"/>
    <property type="match status" value="1"/>
</dbReference>
<dbReference type="PROSITE" id="PS51404">
    <property type="entry name" value="DYP_PEROXIDASE"/>
    <property type="match status" value="1"/>
</dbReference>
<evidence type="ECO:0000256" key="1">
    <source>
        <dbReference type="ARBA" id="ARBA00001970"/>
    </source>
</evidence>
<comment type="similarity">
    <text evidence="6">Belongs to the DyP-type peroxidase family.</text>
</comment>
<dbReference type="GO" id="GO:0004601">
    <property type="term" value="F:peroxidase activity"/>
    <property type="evidence" value="ECO:0007669"/>
    <property type="project" value="UniProtKB-KW"/>
</dbReference>
<keyword evidence="4" id="KW-0560">Oxidoreductase</keyword>
<evidence type="ECO:0000256" key="6">
    <source>
        <dbReference type="ARBA" id="ARBA00025737"/>
    </source>
</evidence>
<protein>
    <submittedName>
        <fullName evidence="9">Peroxidase</fullName>
    </submittedName>
</protein>
<name>A0A2H9U213_9GAMM</name>
<dbReference type="Pfam" id="PF20628">
    <property type="entry name" value="Dyp_perox_C"/>
    <property type="match status" value="1"/>
</dbReference>
<dbReference type="GO" id="GO:0005829">
    <property type="term" value="C:cytosol"/>
    <property type="evidence" value="ECO:0007669"/>
    <property type="project" value="TreeGrafter"/>
</dbReference>